<sequence>MSGPEDLSGNGEWRLLRVQAGERLLWLCLVNPELWTYVYIPDSGRFHLNKGVFVDYVWDGELTYVPIDVQEARGLIAARVGALPPEMTSDQRRRYLTDEQLDAEVALTHVERASRERDVKPES</sequence>
<name>A0AAU7VR01_9MICO</name>
<reference evidence="1" key="1">
    <citation type="submission" date="2024-06" db="EMBL/GenBank/DDBJ databases">
        <title>Draft genome sequence of Microbacterium sp. strain A8/3-1, isolated from Oxytropis tragacanthoides Fisch. ex DC. Root nodules in the Altai region of Russia.</title>
        <authorList>
            <person name="Sazanova A."/>
            <person name="Guro P."/>
            <person name="Kuznetsova I."/>
            <person name="Belimov A."/>
            <person name="Safronova V."/>
        </authorList>
    </citation>
    <scope>NUCLEOTIDE SEQUENCE</scope>
    <source>
        <strain evidence="1">A8/3-1</strain>
    </source>
</reference>
<evidence type="ECO:0000313" key="1">
    <source>
        <dbReference type="EMBL" id="XBX76508.1"/>
    </source>
</evidence>
<dbReference type="RefSeq" id="WP_350350145.1">
    <property type="nucleotide sequence ID" value="NZ_CP158357.1"/>
</dbReference>
<dbReference type="EMBL" id="CP158357">
    <property type="protein sequence ID" value="XBX76508.1"/>
    <property type="molecule type" value="Genomic_DNA"/>
</dbReference>
<protein>
    <recommendedName>
        <fullName evidence="2">DUF402 domain-containing protein</fullName>
    </recommendedName>
</protein>
<organism evidence="1">
    <name type="scientific">Microbacterium sp. A8/3-1</name>
    <dbReference type="NCBI Taxonomy" id="3160749"/>
    <lineage>
        <taxon>Bacteria</taxon>
        <taxon>Bacillati</taxon>
        <taxon>Actinomycetota</taxon>
        <taxon>Actinomycetes</taxon>
        <taxon>Micrococcales</taxon>
        <taxon>Microbacteriaceae</taxon>
        <taxon>Microbacterium</taxon>
    </lineage>
</organism>
<evidence type="ECO:0008006" key="2">
    <source>
        <dbReference type="Google" id="ProtNLM"/>
    </source>
</evidence>
<proteinExistence type="predicted"/>
<dbReference type="AlphaFoldDB" id="A0AAU7VR01"/>
<gene>
    <name evidence="1" type="ORF">ABS642_11335</name>
</gene>
<accession>A0AAU7VR01</accession>